<dbReference type="EMBL" id="CP127294">
    <property type="protein sequence ID" value="WIX82045.1"/>
    <property type="molecule type" value="Genomic_DNA"/>
</dbReference>
<dbReference type="PROSITE" id="PS51257">
    <property type="entry name" value="PROKAR_LIPOPROTEIN"/>
    <property type="match status" value="1"/>
</dbReference>
<keyword evidence="6" id="KW-0472">Membrane</keyword>
<keyword evidence="4" id="KW-0572">Peptidoglycan-anchor</keyword>
<protein>
    <submittedName>
        <fullName evidence="9">LPXTG cell wall anchor domain-containing protein</fullName>
    </submittedName>
</protein>
<dbReference type="PROSITE" id="PS50847">
    <property type="entry name" value="GRAM_POS_ANCHORING"/>
    <property type="match status" value="1"/>
</dbReference>
<keyword evidence="10" id="KW-1185">Reference proteome</keyword>
<keyword evidence="2" id="KW-0964">Secreted</keyword>
<dbReference type="AlphaFoldDB" id="A0A9Y2MUP5"/>
<keyword evidence="3 7" id="KW-0732">Signal</keyword>
<evidence type="ECO:0000256" key="7">
    <source>
        <dbReference type="SAM" id="SignalP"/>
    </source>
</evidence>
<dbReference type="PROSITE" id="PS51318">
    <property type="entry name" value="TAT"/>
    <property type="match status" value="1"/>
</dbReference>
<proteinExistence type="predicted"/>
<keyword evidence="1" id="KW-0134">Cell wall</keyword>
<evidence type="ECO:0000256" key="1">
    <source>
        <dbReference type="ARBA" id="ARBA00022512"/>
    </source>
</evidence>
<evidence type="ECO:0000256" key="5">
    <source>
        <dbReference type="SAM" id="MobiDB-lite"/>
    </source>
</evidence>
<evidence type="ECO:0000256" key="4">
    <source>
        <dbReference type="ARBA" id="ARBA00023088"/>
    </source>
</evidence>
<evidence type="ECO:0000313" key="9">
    <source>
        <dbReference type="EMBL" id="WIX82045.1"/>
    </source>
</evidence>
<dbReference type="InterPro" id="IPR019931">
    <property type="entry name" value="LPXTG_anchor"/>
</dbReference>
<evidence type="ECO:0000259" key="8">
    <source>
        <dbReference type="PROSITE" id="PS50847"/>
    </source>
</evidence>
<dbReference type="Proteomes" id="UP001236014">
    <property type="component" value="Chromosome"/>
</dbReference>
<reference evidence="9 10" key="1">
    <citation type="submission" date="2023-06" db="EMBL/GenBank/DDBJ databases">
        <authorList>
            <person name="Oyuntsetseg B."/>
            <person name="Kim S.B."/>
        </authorList>
    </citation>
    <scope>NUCLEOTIDE SEQUENCE [LARGE SCALE GENOMIC DNA]</scope>
    <source>
        <strain evidence="9 10">2-15</strain>
    </source>
</reference>
<feature type="domain" description="Gram-positive cocci surface proteins LPxTG" evidence="8">
    <location>
        <begin position="205"/>
        <end position="241"/>
    </location>
</feature>
<dbReference type="InterPro" id="IPR006311">
    <property type="entry name" value="TAT_signal"/>
</dbReference>
<dbReference type="KEGG" id="acab:QRX50_15415"/>
<feature type="signal peptide" evidence="7">
    <location>
        <begin position="1"/>
        <end position="32"/>
    </location>
</feature>
<evidence type="ECO:0000256" key="3">
    <source>
        <dbReference type="ARBA" id="ARBA00022729"/>
    </source>
</evidence>
<keyword evidence="6" id="KW-0812">Transmembrane</keyword>
<accession>A0A9Y2MUP5</accession>
<gene>
    <name evidence="9" type="ORF">QRX50_15415</name>
</gene>
<name>A0A9Y2MUP5_9PSEU</name>
<feature type="region of interest" description="Disordered" evidence="5">
    <location>
        <begin position="146"/>
        <end position="200"/>
    </location>
</feature>
<evidence type="ECO:0000256" key="2">
    <source>
        <dbReference type="ARBA" id="ARBA00022525"/>
    </source>
</evidence>
<sequence>MPTITRRPLRAGLTVAAATGLALLGTATSALACHSDDTRANPVGANVTTCAGAHLPGTLVTQEDAASVFTFTGGTTKDKYLNITKVADGVTVEAVVVKGGDGYNVYEPGKRELATTPPWEKLRSPLNGGGQQATISHWFACIGKTAQPTETTQPTKPSETPTTQPTETSSVPTTSQAAPTEAPTSTSAVVAAPAGNETGGTGGQLANTGFDNAWLIYIAAALLVVGGGLLALLKFRRRGAN</sequence>
<dbReference type="NCBIfam" id="TIGR01167">
    <property type="entry name" value="LPXTG_anchor"/>
    <property type="match status" value="1"/>
</dbReference>
<evidence type="ECO:0000313" key="10">
    <source>
        <dbReference type="Proteomes" id="UP001236014"/>
    </source>
</evidence>
<feature type="chain" id="PRO_5040742949" evidence="7">
    <location>
        <begin position="33"/>
        <end position="241"/>
    </location>
</feature>
<feature type="transmembrane region" description="Helical" evidence="6">
    <location>
        <begin position="214"/>
        <end position="233"/>
    </location>
</feature>
<dbReference type="RefSeq" id="WP_285972623.1">
    <property type="nucleotide sequence ID" value="NZ_CP127294.1"/>
</dbReference>
<organism evidence="9 10">
    <name type="scientific">Amycolatopsis carbonis</name>
    <dbReference type="NCBI Taxonomy" id="715471"/>
    <lineage>
        <taxon>Bacteria</taxon>
        <taxon>Bacillati</taxon>
        <taxon>Actinomycetota</taxon>
        <taxon>Actinomycetes</taxon>
        <taxon>Pseudonocardiales</taxon>
        <taxon>Pseudonocardiaceae</taxon>
        <taxon>Amycolatopsis</taxon>
    </lineage>
</organism>
<evidence type="ECO:0000256" key="6">
    <source>
        <dbReference type="SAM" id="Phobius"/>
    </source>
</evidence>
<keyword evidence="6" id="KW-1133">Transmembrane helix</keyword>
<feature type="compositionally biased region" description="Low complexity" evidence="5">
    <location>
        <begin position="146"/>
        <end position="188"/>
    </location>
</feature>